<dbReference type="GO" id="GO:0015074">
    <property type="term" value="P:DNA integration"/>
    <property type="evidence" value="ECO:0007669"/>
    <property type="project" value="UniProtKB-KW"/>
</dbReference>
<dbReference type="InterPro" id="IPR013762">
    <property type="entry name" value="Integrase-like_cat_sf"/>
</dbReference>
<evidence type="ECO:0000256" key="1">
    <source>
        <dbReference type="ARBA" id="ARBA00022908"/>
    </source>
</evidence>
<dbReference type="GO" id="GO:0006310">
    <property type="term" value="P:DNA recombination"/>
    <property type="evidence" value="ECO:0007669"/>
    <property type="project" value="UniProtKB-KW"/>
</dbReference>
<dbReference type="PROSITE" id="PS51898">
    <property type="entry name" value="TYR_RECOMBINASE"/>
    <property type="match status" value="1"/>
</dbReference>
<dbReference type="AlphaFoldDB" id="A0ABD4QZN6"/>
<dbReference type="EMBL" id="JAHGUI010000083">
    <property type="protein sequence ID" value="MBT2920381.1"/>
    <property type="molecule type" value="Genomic_DNA"/>
</dbReference>
<dbReference type="InterPro" id="IPR011010">
    <property type="entry name" value="DNA_brk_join_enz"/>
</dbReference>
<comment type="caution">
    <text evidence="4">The sequence shown here is derived from an EMBL/GenBank/DDBJ whole genome shotgun (WGS) entry which is preliminary data.</text>
</comment>
<evidence type="ECO:0000259" key="3">
    <source>
        <dbReference type="PROSITE" id="PS51898"/>
    </source>
</evidence>
<gene>
    <name evidence="4" type="ORF">PL14_17045</name>
</gene>
<dbReference type="InterPro" id="IPR002104">
    <property type="entry name" value="Integrase_catalytic"/>
</dbReference>
<organism evidence="4 5">
    <name type="scientific">Vibrio anguillarum</name>
    <name type="common">Listonella anguillarum</name>
    <dbReference type="NCBI Taxonomy" id="55601"/>
    <lineage>
        <taxon>Bacteria</taxon>
        <taxon>Pseudomonadati</taxon>
        <taxon>Pseudomonadota</taxon>
        <taxon>Gammaproteobacteria</taxon>
        <taxon>Vibrionales</taxon>
        <taxon>Vibrionaceae</taxon>
        <taxon>Vibrio</taxon>
    </lineage>
</organism>
<keyword evidence="2" id="KW-0233">DNA recombination</keyword>
<protein>
    <submittedName>
        <fullName evidence="4">Tyrosine-type recombinase/integrase</fullName>
    </submittedName>
</protein>
<evidence type="ECO:0000313" key="4">
    <source>
        <dbReference type="EMBL" id="MBT2920381.1"/>
    </source>
</evidence>
<dbReference type="InterPro" id="IPR050090">
    <property type="entry name" value="Tyrosine_recombinase_XerCD"/>
</dbReference>
<dbReference type="Gene3D" id="1.10.443.10">
    <property type="entry name" value="Intergrase catalytic core"/>
    <property type="match status" value="1"/>
</dbReference>
<evidence type="ECO:0000256" key="2">
    <source>
        <dbReference type="ARBA" id="ARBA00023172"/>
    </source>
</evidence>
<dbReference type="PANTHER" id="PTHR30349:SF94">
    <property type="entry name" value="INTEGRASE_RECOMBINASE HI_1414-RELATED"/>
    <property type="match status" value="1"/>
</dbReference>
<keyword evidence="1" id="KW-0229">DNA integration</keyword>
<sequence>MATKSIEMRETQKGTRYRGQVRITLLGKTVKSCAQTFDSFEKAKVWVDKTAQLADRYGVDGLTKAKKAPKPRVKDAVHTVLNTEPTASNLGKSKKANLKMLLSFPIAQVPLEDLSERHLYEHCKLRAEGSKSPKPQTIAHDIANLCTALRDANTFYGMRSDTSIFINARSSLQRHNIIARSEARNRRPQQFELNNITSALEYALVNDGSGLPLLDIVEFAIETSLRRGEISKIRICDVDWEKETLTIRDRKHPNSRFRHTDTIPLSKKALEIIAKQGILEPNNRIFPYKPDAISNAWRRIRTKLNIEDLRFHDLRAEAACRFFESGLDIVEISKITGHKNLDVLNNHYLRLNVDSIRLLAA</sequence>
<dbReference type="PANTHER" id="PTHR30349">
    <property type="entry name" value="PHAGE INTEGRASE-RELATED"/>
    <property type="match status" value="1"/>
</dbReference>
<feature type="domain" description="Tyr recombinase" evidence="3">
    <location>
        <begin position="186"/>
        <end position="361"/>
    </location>
</feature>
<accession>A0ABD4QZN6</accession>
<dbReference type="CDD" id="cd00796">
    <property type="entry name" value="INT_Rci_Hp1_C"/>
    <property type="match status" value="1"/>
</dbReference>
<dbReference type="RefSeq" id="WP_185762023.1">
    <property type="nucleotide sequence ID" value="NZ_JAHGUI010000083.1"/>
</dbReference>
<dbReference type="Proteomes" id="UP000078309">
    <property type="component" value="Unassembled WGS sequence"/>
</dbReference>
<evidence type="ECO:0000313" key="5">
    <source>
        <dbReference type="Proteomes" id="UP000078309"/>
    </source>
</evidence>
<proteinExistence type="predicted"/>
<name>A0ABD4QZN6_VIBAN</name>
<dbReference type="SUPFAM" id="SSF56349">
    <property type="entry name" value="DNA breaking-rejoining enzymes"/>
    <property type="match status" value="1"/>
</dbReference>
<reference evidence="4 5" key="1">
    <citation type="journal article" date="2017" name="J. Fish Dis.">
        <title>Comparative assessment of Vibrio virulence in marine fish larvae.</title>
        <authorList>
            <person name="Ronneseth A."/>
            <person name="Castillo D."/>
            <person name="D'Alvise P."/>
            <person name="Tonnesen O."/>
            <person name="Haugland G."/>
            <person name="Grotkjaer T."/>
            <person name="Engell-Sorensen K."/>
            <person name="Norremark L."/>
            <person name="Bergh O."/>
            <person name="Wergeland H.I."/>
            <person name="Gram L."/>
        </authorList>
    </citation>
    <scope>NUCLEOTIDE SEQUENCE [LARGE SCALE GENOMIC DNA]</scope>
    <source>
        <strain evidence="4 5">90-11-286</strain>
    </source>
</reference>
<dbReference type="Pfam" id="PF00589">
    <property type="entry name" value="Phage_integrase"/>
    <property type="match status" value="1"/>
</dbReference>